<dbReference type="CDD" id="cd02068">
    <property type="entry name" value="radical_SAM_B12_BD"/>
    <property type="match status" value="1"/>
</dbReference>
<dbReference type="RefSeq" id="WP_323357494.1">
    <property type="nucleotide sequence ID" value="NZ_JAYGHY010000053.1"/>
</dbReference>
<evidence type="ECO:0000256" key="5">
    <source>
        <dbReference type="ARBA" id="ARBA00023014"/>
    </source>
</evidence>
<evidence type="ECO:0000256" key="1">
    <source>
        <dbReference type="ARBA" id="ARBA00001966"/>
    </source>
</evidence>
<evidence type="ECO:0000313" key="8">
    <source>
        <dbReference type="Proteomes" id="UP001302329"/>
    </source>
</evidence>
<dbReference type="PANTHER" id="PTHR43409">
    <property type="entry name" value="ANAEROBIC MAGNESIUM-PROTOPORPHYRIN IX MONOMETHYL ESTER CYCLASE-RELATED"/>
    <property type="match status" value="1"/>
</dbReference>
<dbReference type="Proteomes" id="UP001302329">
    <property type="component" value="Unassembled WGS sequence"/>
</dbReference>
<organism evidence="7 8">
    <name type="scientific">Cyanobium gracile UHCC 0281</name>
    <dbReference type="NCBI Taxonomy" id="3110309"/>
    <lineage>
        <taxon>Bacteria</taxon>
        <taxon>Bacillati</taxon>
        <taxon>Cyanobacteriota</taxon>
        <taxon>Cyanophyceae</taxon>
        <taxon>Synechococcales</taxon>
        <taxon>Prochlorococcaceae</taxon>
        <taxon>Cyanobium</taxon>
    </lineage>
</organism>
<evidence type="ECO:0000256" key="4">
    <source>
        <dbReference type="ARBA" id="ARBA00023004"/>
    </source>
</evidence>
<dbReference type="InterPro" id="IPR034530">
    <property type="entry name" value="HpnP-like"/>
</dbReference>
<dbReference type="InterPro" id="IPR006158">
    <property type="entry name" value="Cobalamin-bd"/>
</dbReference>
<dbReference type="SFLD" id="SFLDS00029">
    <property type="entry name" value="Radical_SAM"/>
    <property type="match status" value="1"/>
</dbReference>
<dbReference type="InterPro" id="IPR006638">
    <property type="entry name" value="Elp3/MiaA/NifB-like_rSAM"/>
</dbReference>
<keyword evidence="2" id="KW-0949">S-adenosyl-L-methionine</keyword>
<comment type="caution">
    <text evidence="7">The sequence shown here is derived from an EMBL/GenBank/DDBJ whole genome shotgun (WGS) entry which is preliminary data.</text>
</comment>
<evidence type="ECO:0000313" key="7">
    <source>
        <dbReference type="EMBL" id="MEA5443510.1"/>
    </source>
</evidence>
<keyword evidence="3" id="KW-0479">Metal-binding</keyword>
<sequence>MNVLLVYPEFPKTFWSYEKILELVNRKVLLPPLGLVTVAAILPQDWNFKLVDVNIRPVADQEWLWADLVIMSAMIVQKDDIVRQINLAKRHGKPVAVGGPYPSSTPEELVAAGADYLILDEGEITLPLFVEAWQRGETGGRFSSDGVKPDVSKTPIPRYDLLELSAYDSMSVQFSRGCPFQCEFCDIIVLYGRKPRTKTPDQLISELNGLFDIGWRGGVFMVDDNFIGNKRNVKLMLTVLEQWQKVHGYPFRFDTEASLDLADDQELIDQMLACNFAAVFMGIETPDTDSLAATMKFQNTRSPLLESIDKVTRSGLRVIAGFIIGFDGEKEGAGQRIVDFSEAAAIPTTTFAMLQALPHTALWHRLEKEGRLIDKVGNINQTTLMNFVPTRPVEAIAQEYVEAFCQLYEPHKYLDRVHRYFLKLGPPRVKSSFKLPELAVIRALLIVCWRQGIKRSTRWAFWHHLFHILWANPKVAEQYLAVCAHNEHFMEYRDIVRLQIENQLAAYGHGQEQARQALIDRPRIEIATGTSP</sequence>
<reference evidence="7 8" key="1">
    <citation type="submission" date="2023-12" db="EMBL/GenBank/DDBJ databases">
        <title>Baltic Sea Cyanobacteria.</title>
        <authorList>
            <person name="Delbaje E."/>
            <person name="Fewer D.P."/>
            <person name="Shishido T.K."/>
        </authorList>
    </citation>
    <scope>NUCLEOTIDE SEQUENCE [LARGE SCALE GENOMIC DNA]</scope>
    <source>
        <strain evidence="7 8">UHCC 0281</strain>
    </source>
</reference>
<dbReference type="InterPro" id="IPR058240">
    <property type="entry name" value="rSAM_sf"/>
</dbReference>
<dbReference type="InterPro" id="IPR034466">
    <property type="entry name" value="Methyltransferase_Class_B"/>
</dbReference>
<accession>A0ABU5SYV2</accession>
<dbReference type="SMART" id="SM00729">
    <property type="entry name" value="Elp3"/>
    <property type="match status" value="1"/>
</dbReference>
<gene>
    <name evidence="7" type="ORF">VB739_13180</name>
</gene>
<protein>
    <submittedName>
        <fullName evidence="7">DUF4070 domain-containing protein</fullName>
    </submittedName>
</protein>
<dbReference type="PROSITE" id="PS51918">
    <property type="entry name" value="RADICAL_SAM"/>
    <property type="match status" value="1"/>
</dbReference>
<dbReference type="EMBL" id="JAYGHY010000053">
    <property type="protein sequence ID" value="MEA5443510.1"/>
    <property type="molecule type" value="Genomic_DNA"/>
</dbReference>
<dbReference type="Gene3D" id="3.80.30.20">
    <property type="entry name" value="tm_1862 like domain"/>
    <property type="match status" value="1"/>
</dbReference>
<dbReference type="InterPro" id="IPR023404">
    <property type="entry name" value="rSAM_horseshoe"/>
</dbReference>
<comment type="cofactor">
    <cofactor evidence="1">
        <name>[4Fe-4S] cluster</name>
        <dbReference type="ChEBI" id="CHEBI:49883"/>
    </cofactor>
</comment>
<feature type="domain" description="Radical SAM core" evidence="6">
    <location>
        <begin position="164"/>
        <end position="394"/>
    </location>
</feature>
<dbReference type="Pfam" id="PF02310">
    <property type="entry name" value="B12-binding"/>
    <property type="match status" value="1"/>
</dbReference>
<dbReference type="SFLD" id="SFLDG01082">
    <property type="entry name" value="B12-binding_domain_containing"/>
    <property type="match status" value="1"/>
</dbReference>
<dbReference type="SFLD" id="SFLDF00303">
    <property type="entry name" value="hopanoid_C2-methyltransferase"/>
    <property type="match status" value="1"/>
</dbReference>
<dbReference type="Pfam" id="PF13282">
    <property type="entry name" value="DUF4070"/>
    <property type="match status" value="1"/>
</dbReference>
<dbReference type="PANTHER" id="PTHR43409:SF3">
    <property type="entry name" value="HYPOTHETICAL METHYLTRANSFERASE"/>
    <property type="match status" value="1"/>
</dbReference>
<dbReference type="SFLD" id="SFLDG01123">
    <property type="entry name" value="methyltransferase_(Class_B)"/>
    <property type="match status" value="1"/>
</dbReference>
<keyword evidence="5" id="KW-0411">Iron-sulfur</keyword>
<evidence type="ECO:0000259" key="6">
    <source>
        <dbReference type="PROSITE" id="PS51918"/>
    </source>
</evidence>
<dbReference type="InterPro" id="IPR025274">
    <property type="entry name" value="DUF4070"/>
</dbReference>
<evidence type="ECO:0000256" key="2">
    <source>
        <dbReference type="ARBA" id="ARBA00022691"/>
    </source>
</evidence>
<evidence type="ECO:0000256" key="3">
    <source>
        <dbReference type="ARBA" id="ARBA00022723"/>
    </source>
</evidence>
<keyword evidence="4" id="KW-0408">Iron</keyword>
<name>A0ABU5SYV2_9CYAN</name>
<proteinExistence type="predicted"/>
<dbReference type="InterPro" id="IPR051198">
    <property type="entry name" value="BchE-like"/>
</dbReference>
<dbReference type="InterPro" id="IPR007197">
    <property type="entry name" value="rSAM"/>
</dbReference>
<dbReference type="SUPFAM" id="SSF102114">
    <property type="entry name" value="Radical SAM enzymes"/>
    <property type="match status" value="1"/>
</dbReference>
<keyword evidence="8" id="KW-1185">Reference proteome</keyword>
<dbReference type="Pfam" id="PF04055">
    <property type="entry name" value="Radical_SAM"/>
    <property type="match status" value="1"/>
</dbReference>
<dbReference type="Gene3D" id="3.40.50.280">
    <property type="entry name" value="Cobalamin-binding domain"/>
    <property type="match status" value="1"/>
</dbReference>